<evidence type="ECO:0000313" key="1">
    <source>
        <dbReference type="EMBL" id="MBS4539017.1"/>
    </source>
</evidence>
<reference evidence="1" key="1">
    <citation type="submission" date="2019-12" db="EMBL/GenBank/DDBJ databases">
        <title>Clostridiaceae gen. nov. sp. nov., isolated from sediment in Xinjiang, China.</title>
        <authorList>
            <person name="Zhang R."/>
        </authorList>
    </citation>
    <scope>NUCLEOTIDE SEQUENCE</scope>
    <source>
        <strain evidence="1">D2Q-11</strain>
    </source>
</reference>
<comment type="caution">
    <text evidence="1">The sequence shown here is derived from an EMBL/GenBank/DDBJ whole genome shotgun (WGS) entry which is preliminary data.</text>
</comment>
<dbReference type="Proteomes" id="UP000724672">
    <property type="component" value="Unassembled WGS sequence"/>
</dbReference>
<protein>
    <submittedName>
        <fullName evidence="1">Uncharacterized protein</fullName>
    </submittedName>
</protein>
<organism evidence="1 2">
    <name type="scientific">Anaeromonas frigoriresistens</name>
    <dbReference type="NCBI Taxonomy" id="2683708"/>
    <lineage>
        <taxon>Bacteria</taxon>
        <taxon>Bacillati</taxon>
        <taxon>Bacillota</taxon>
        <taxon>Tissierellia</taxon>
        <taxon>Tissierellales</taxon>
        <taxon>Thermohalobacteraceae</taxon>
        <taxon>Anaeromonas</taxon>
    </lineage>
</organism>
<dbReference type="EMBL" id="WSFT01000040">
    <property type="protein sequence ID" value="MBS4539017.1"/>
    <property type="molecule type" value="Genomic_DNA"/>
</dbReference>
<sequence length="66" mass="7671">MTKKYKECPKCNPKNVAKIVYGYPSHELYKEPEEGQVILGGCCIMPDSPEYHCNECDAEWRKEDMI</sequence>
<gene>
    <name evidence="1" type="ORF">GOQ27_11130</name>
</gene>
<proteinExistence type="predicted"/>
<dbReference type="RefSeq" id="WP_203366942.1">
    <property type="nucleotide sequence ID" value="NZ_WSFT01000040.1"/>
</dbReference>
<name>A0A942Z7S3_9FIRM</name>
<evidence type="ECO:0000313" key="2">
    <source>
        <dbReference type="Proteomes" id="UP000724672"/>
    </source>
</evidence>
<accession>A0A942Z7S3</accession>
<keyword evidence="2" id="KW-1185">Reference proteome</keyword>
<dbReference type="AlphaFoldDB" id="A0A942Z7S3"/>